<reference evidence="2" key="1">
    <citation type="journal article" date="2023" name="Mol. Phylogenet. Evol.">
        <title>Genome-scale phylogeny and comparative genomics of the fungal order Sordariales.</title>
        <authorList>
            <person name="Hensen N."/>
            <person name="Bonometti L."/>
            <person name="Westerberg I."/>
            <person name="Brannstrom I.O."/>
            <person name="Guillou S."/>
            <person name="Cros-Aarteil S."/>
            <person name="Calhoun S."/>
            <person name="Haridas S."/>
            <person name="Kuo A."/>
            <person name="Mondo S."/>
            <person name="Pangilinan J."/>
            <person name="Riley R."/>
            <person name="LaButti K."/>
            <person name="Andreopoulos B."/>
            <person name="Lipzen A."/>
            <person name="Chen C."/>
            <person name="Yan M."/>
            <person name="Daum C."/>
            <person name="Ng V."/>
            <person name="Clum A."/>
            <person name="Steindorff A."/>
            <person name="Ohm R.A."/>
            <person name="Martin F."/>
            <person name="Silar P."/>
            <person name="Natvig D.O."/>
            <person name="Lalanne C."/>
            <person name="Gautier V."/>
            <person name="Ament-Velasquez S.L."/>
            <person name="Kruys A."/>
            <person name="Hutchinson M.I."/>
            <person name="Powell A.J."/>
            <person name="Barry K."/>
            <person name="Miller A.N."/>
            <person name="Grigoriev I.V."/>
            <person name="Debuchy R."/>
            <person name="Gladieux P."/>
            <person name="Hiltunen Thoren M."/>
            <person name="Johannesson H."/>
        </authorList>
    </citation>
    <scope>NUCLEOTIDE SEQUENCE</scope>
    <source>
        <strain evidence="2">CBS 731.68</strain>
    </source>
</reference>
<feature type="region of interest" description="Disordered" evidence="1">
    <location>
        <begin position="1"/>
        <end position="20"/>
    </location>
</feature>
<comment type="caution">
    <text evidence="2">The sequence shown here is derived from an EMBL/GenBank/DDBJ whole genome shotgun (WGS) entry which is preliminary data.</text>
</comment>
<sequence length="181" mass="20576">MSSAITQTSNTPRSLHDRLSSKRGESLLGTKCSVDGCQYVVNEETAILNKYKQEIHDLGGKNLYPNRMIPVSMRCCKWWCRNKTTYGHSEYNSNFSGLGNHTCVHAYVYQDAIHERNIESRLPGCTCVMLNEFGEAVETWEPQSRRGVPCPGRPLDLDIKYHERRMQKDGEKEPSSESSGK</sequence>
<dbReference type="EMBL" id="MU853257">
    <property type="protein sequence ID" value="KAK4118923.1"/>
    <property type="molecule type" value="Genomic_DNA"/>
</dbReference>
<evidence type="ECO:0000313" key="3">
    <source>
        <dbReference type="Proteomes" id="UP001302602"/>
    </source>
</evidence>
<gene>
    <name evidence="2" type="ORF">N657DRAFT_684867</name>
</gene>
<evidence type="ECO:0000313" key="2">
    <source>
        <dbReference type="EMBL" id="KAK4118923.1"/>
    </source>
</evidence>
<name>A0AAN6TQU4_9PEZI</name>
<keyword evidence="3" id="KW-1185">Reference proteome</keyword>
<dbReference type="GeneID" id="87833494"/>
<proteinExistence type="predicted"/>
<dbReference type="Proteomes" id="UP001302602">
    <property type="component" value="Unassembled WGS sequence"/>
</dbReference>
<evidence type="ECO:0000256" key="1">
    <source>
        <dbReference type="SAM" id="MobiDB-lite"/>
    </source>
</evidence>
<feature type="compositionally biased region" description="Polar residues" evidence="1">
    <location>
        <begin position="1"/>
        <end position="13"/>
    </location>
</feature>
<organism evidence="2 3">
    <name type="scientific">Parathielavia appendiculata</name>
    <dbReference type="NCBI Taxonomy" id="2587402"/>
    <lineage>
        <taxon>Eukaryota</taxon>
        <taxon>Fungi</taxon>
        <taxon>Dikarya</taxon>
        <taxon>Ascomycota</taxon>
        <taxon>Pezizomycotina</taxon>
        <taxon>Sordariomycetes</taxon>
        <taxon>Sordariomycetidae</taxon>
        <taxon>Sordariales</taxon>
        <taxon>Chaetomiaceae</taxon>
        <taxon>Parathielavia</taxon>
    </lineage>
</organism>
<accession>A0AAN6TQU4</accession>
<protein>
    <submittedName>
        <fullName evidence="2">Uncharacterized protein</fullName>
    </submittedName>
</protein>
<dbReference type="AlphaFoldDB" id="A0AAN6TQU4"/>
<reference evidence="2" key="2">
    <citation type="submission" date="2023-05" db="EMBL/GenBank/DDBJ databases">
        <authorList>
            <consortium name="Lawrence Berkeley National Laboratory"/>
            <person name="Steindorff A."/>
            <person name="Hensen N."/>
            <person name="Bonometti L."/>
            <person name="Westerberg I."/>
            <person name="Brannstrom I.O."/>
            <person name="Guillou S."/>
            <person name="Cros-Aarteil S."/>
            <person name="Calhoun S."/>
            <person name="Haridas S."/>
            <person name="Kuo A."/>
            <person name="Mondo S."/>
            <person name="Pangilinan J."/>
            <person name="Riley R."/>
            <person name="Labutti K."/>
            <person name="Andreopoulos B."/>
            <person name="Lipzen A."/>
            <person name="Chen C."/>
            <person name="Yanf M."/>
            <person name="Daum C."/>
            <person name="Ng V."/>
            <person name="Clum A."/>
            <person name="Ohm R."/>
            <person name="Martin F."/>
            <person name="Silar P."/>
            <person name="Natvig D."/>
            <person name="Lalanne C."/>
            <person name="Gautier V."/>
            <person name="Ament-Velasquez S.L."/>
            <person name="Kruys A."/>
            <person name="Hutchinson M.I."/>
            <person name="Powell A.J."/>
            <person name="Barry K."/>
            <person name="Miller A.N."/>
            <person name="Grigoriev I.V."/>
            <person name="Debuchy R."/>
            <person name="Gladieux P."/>
            <person name="Thoren M.H."/>
            <person name="Johannesson H."/>
        </authorList>
    </citation>
    <scope>NUCLEOTIDE SEQUENCE</scope>
    <source>
        <strain evidence="2">CBS 731.68</strain>
    </source>
</reference>
<dbReference type="RefSeq" id="XP_062642696.1">
    <property type="nucleotide sequence ID" value="XM_062796726.1"/>
</dbReference>